<accession>A0A512MJB5</accession>
<dbReference type="Proteomes" id="UP000321577">
    <property type="component" value="Unassembled WGS sequence"/>
</dbReference>
<dbReference type="AlphaFoldDB" id="A0A512MJB5"/>
<dbReference type="RefSeq" id="WP_146856201.1">
    <property type="nucleotide sequence ID" value="NZ_BKAG01000094.1"/>
</dbReference>
<reference evidence="1 2" key="1">
    <citation type="submission" date="2019-07" db="EMBL/GenBank/DDBJ databases">
        <title>Whole genome shotgun sequence of Brevifollis gellanilyticus NBRC 108608.</title>
        <authorList>
            <person name="Hosoyama A."/>
            <person name="Uohara A."/>
            <person name="Ohji S."/>
            <person name="Ichikawa N."/>
        </authorList>
    </citation>
    <scope>NUCLEOTIDE SEQUENCE [LARGE SCALE GENOMIC DNA]</scope>
    <source>
        <strain evidence="1 2">NBRC 108608</strain>
    </source>
</reference>
<proteinExistence type="predicted"/>
<sequence length="218" mass="24002">MLGKILEALKGAGITRDGDDENTVLGAVGSLIQSIAWKREEAARQSRLATELRTALHPIVDVEDMPDRYLPEQAVAQLNALVSERAAMKSLIATLSAERDLMHNSRVNGAIAHALETGRITKADEDEERAELNADFDQAFNRLSAFRVQLNGQPLNLGGHKPALMEAAERMTRLNAWLDDYQTTHGCSRDTAWKASETDPQMRGIHEAMKAADCLREG</sequence>
<name>A0A512MJB5_9BACT</name>
<dbReference type="EMBL" id="BKAG01000094">
    <property type="protein sequence ID" value="GEP46381.1"/>
    <property type="molecule type" value="Genomic_DNA"/>
</dbReference>
<organism evidence="1 2">
    <name type="scientific">Brevifollis gellanilyticus</name>
    <dbReference type="NCBI Taxonomy" id="748831"/>
    <lineage>
        <taxon>Bacteria</taxon>
        <taxon>Pseudomonadati</taxon>
        <taxon>Verrucomicrobiota</taxon>
        <taxon>Verrucomicrobiia</taxon>
        <taxon>Verrucomicrobiales</taxon>
        <taxon>Verrucomicrobiaceae</taxon>
    </lineage>
</organism>
<protein>
    <submittedName>
        <fullName evidence="1">Uncharacterized protein</fullName>
    </submittedName>
</protein>
<evidence type="ECO:0000313" key="2">
    <source>
        <dbReference type="Proteomes" id="UP000321577"/>
    </source>
</evidence>
<comment type="caution">
    <text evidence="1">The sequence shown here is derived from an EMBL/GenBank/DDBJ whole genome shotgun (WGS) entry which is preliminary data.</text>
</comment>
<evidence type="ECO:0000313" key="1">
    <source>
        <dbReference type="EMBL" id="GEP46381.1"/>
    </source>
</evidence>
<gene>
    <name evidence="1" type="ORF">BGE01nite_56720</name>
</gene>
<keyword evidence="2" id="KW-1185">Reference proteome</keyword>